<dbReference type="Gene3D" id="3.10.450.40">
    <property type="match status" value="1"/>
</dbReference>
<dbReference type="AlphaFoldDB" id="A0A2K9P2J0"/>
<dbReference type="KEGG" id="mpec:B9O19_00645"/>
<dbReference type="OrthoDB" id="89089at2"/>
<dbReference type="Proteomes" id="UP000235589">
    <property type="component" value="Chromosome"/>
</dbReference>
<sequence>MAGLLPNNAKNTDFRTTDISYPSLTLGIDFERKKIIGLIDGLDAIRQAVFLILSTPRYEYAIYNFQYGCETESLLGLSAELAQSEIKRSVKEAVLTDDRIKSVQNFVFKQENSNLSDWSLFFDVVTKDELVVGIKYNI</sequence>
<accession>A0A2K9P2J0</accession>
<dbReference type="RefSeq" id="WP_102365081.1">
    <property type="nucleotide sequence ID" value="NZ_CP020991.1"/>
</dbReference>
<dbReference type="GeneID" id="98062072"/>
<keyword evidence="2" id="KW-1185">Reference proteome</keyword>
<organism evidence="1 2">
    <name type="scientific">Monoglobus pectinilyticus</name>
    <dbReference type="NCBI Taxonomy" id="1981510"/>
    <lineage>
        <taxon>Bacteria</taxon>
        <taxon>Bacillati</taxon>
        <taxon>Bacillota</taxon>
        <taxon>Clostridia</taxon>
        <taxon>Monoglobales</taxon>
        <taxon>Monoglobaceae</taxon>
        <taxon>Monoglobus</taxon>
    </lineage>
</organism>
<dbReference type="SUPFAM" id="SSF160719">
    <property type="entry name" value="gpW/gp25-like"/>
    <property type="match status" value="1"/>
</dbReference>
<gene>
    <name evidence="1" type="ORF">B9O19_00645</name>
</gene>
<dbReference type="EMBL" id="CP020991">
    <property type="protein sequence ID" value="AUO18828.1"/>
    <property type="molecule type" value="Genomic_DNA"/>
</dbReference>
<dbReference type="InterPro" id="IPR020288">
    <property type="entry name" value="Sheath_initiator"/>
</dbReference>
<proteinExistence type="predicted"/>
<evidence type="ECO:0000313" key="2">
    <source>
        <dbReference type="Proteomes" id="UP000235589"/>
    </source>
</evidence>
<protein>
    <submittedName>
        <fullName evidence="1">Phage-like element PBSX protein xkdS</fullName>
    </submittedName>
</protein>
<evidence type="ECO:0000313" key="1">
    <source>
        <dbReference type="EMBL" id="AUO18828.1"/>
    </source>
</evidence>
<name>A0A2K9P2J0_9FIRM</name>
<dbReference type="Pfam" id="PF10934">
    <property type="entry name" value="Sheath_initiator"/>
    <property type="match status" value="1"/>
</dbReference>
<reference evidence="1 2" key="1">
    <citation type="submission" date="2017-04" db="EMBL/GenBank/DDBJ databases">
        <title>Monoglobus pectinilyticus 14 draft genome.</title>
        <authorList>
            <person name="Kim C."/>
            <person name="Rosendale D.I."/>
            <person name="Kelly W.J."/>
            <person name="Tannock G.W."/>
            <person name="Patchett M.L."/>
            <person name="Jordens J.Z."/>
        </authorList>
    </citation>
    <scope>NUCLEOTIDE SEQUENCE [LARGE SCALE GENOMIC DNA]</scope>
    <source>
        <strain evidence="1 2">14</strain>
    </source>
</reference>